<evidence type="ECO:0000256" key="1">
    <source>
        <dbReference type="SAM" id="SignalP"/>
    </source>
</evidence>
<feature type="signal peptide" evidence="1">
    <location>
        <begin position="1"/>
        <end position="35"/>
    </location>
</feature>
<evidence type="ECO:0000313" key="3">
    <source>
        <dbReference type="Proteomes" id="UP000652761"/>
    </source>
</evidence>
<keyword evidence="1" id="KW-0732">Signal</keyword>
<feature type="chain" id="PRO_5033042080" description="Secreted protein" evidence="1">
    <location>
        <begin position="36"/>
        <end position="110"/>
    </location>
</feature>
<evidence type="ECO:0008006" key="4">
    <source>
        <dbReference type="Google" id="ProtNLM"/>
    </source>
</evidence>
<name>A0A843TUS2_COLES</name>
<dbReference type="Proteomes" id="UP000652761">
    <property type="component" value="Unassembled WGS sequence"/>
</dbReference>
<proteinExistence type="predicted"/>
<comment type="caution">
    <text evidence="2">The sequence shown here is derived from an EMBL/GenBank/DDBJ whole genome shotgun (WGS) entry which is preliminary data.</text>
</comment>
<gene>
    <name evidence="2" type="ORF">Taro_006254</name>
</gene>
<sequence>MCPCLVGSPLVVRVCPCWMCVWPCVPVRHWALCSAQSASLLVLSRCFVCRVAPLVEGCDTCLWLLSALCWLVVNSGEVLPEFFYVGSGGSEFSLELCCARLWLLLRCPLG</sequence>
<dbReference type="EMBL" id="NMUH01000182">
    <property type="protein sequence ID" value="MQL73896.1"/>
    <property type="molecule type" value="Genomic_DNA"/>
</dbReference>
<reference evidence="2" key="1">
    <citation type="submission" date="2017-07" db="EMBL/GenBank/DDBJ databases">
        <title>Taro Niue Genome Assembly and Annotation.</title>
        <authorList>
            <person name="Atibalentja N."/>
            <person name="Keating K."/>
            <person name="Fields C.J."/>
        </authorList>
    </citation>
    <scope>NUCLEOTIDE SEQUENCE</scope>
    <source>
        <strain evidence="2">Niue_2</strain>
        <tissue evidence="2">Leaf</tissue>
    </source>
</reference>
<dbReference type="AlphaFoldDB" id="A0A843TUS2"/>
<protein>
    <recommendedName>
        <fullName evidence="4">Secreted protein</fullName>
    </recommendedName>
</protein>
<keyword evidence="3" id="KW-1185">Reference proteome</keyword>
<accession>A0A843TUS2</accession>
<evidence type="ECO:0000313" key="2">
    <source>
        <dbReference type="EMBL" id="MQL73896.1"/>
    </source>
</evidence>
<organism evidence="2 3">
    <name type="scientific">Colocasia esculenta</name>
    <name type="common">Wild taro</name>
    <name type="synonym">Arum esculentum</name>
    <dbReference type="NCBI Taxonomy" id="4460"/>
    <lineage>
        <taxon>Eukaryota</taxon>
        <taxon>Viridiplantae</taxon>
        <taxon>Streptophyta</taxon>
        <taxon>Embryophyta</taxon>
        <taxon>Tracheophyta</taxon>
        <taxon>Spermatophyta</taxon>
        <taxon>Magnoliopsida</taxon>
        <taxon>Liliopsida</taxon>
        <taxon>Araceae</taxon>
        <taxon>Aroideae</taxon>
        <taxon>Colocasieae</taxon>
        <taxon>Colocasia</taxon>
    </lineage>
</organism>